<keyword evidence="2" id="KW-1185">Reference proteome</keyword>
<evidence type="ECO:0000313" key="1">
    <source>
        <dbReference type="EMBL" id="MCD7472752.1"/>
    </source>
</evidence>
<reference evidence="1 2" key="1">
    <citation type="journal article" date="2021" name="BMC Genomics">
        <title>Datura genome reveals duplications of psychoactive alkaloid biosynthetic genes and high mutation rate following tissue culture.</title>
        <authorList>
            <person name="Rajewski A."/>
            <person name="Carter-House D."/>
            <person name="Stajich J."/>
            <person name="Litt A."/>
        </authorList>
    </citation>
    <scope>NUCLEOTIDE SEQUENCE [LARGE SCALE GENOMIC DNA]</scope>
    <source>
        <strain evidence="1">AR-01</strain>
    </source>
</reference>
<dbReference type="EMBL" id="JACEIK010001866">
    <property type="protein sequence ID" value="MCD7472752.1"/>
    <property type="molecule type" value="Genomic_DNA"/>
</dbReference>
<accession>A0ABS8TMH9</accession>
<comment type="caution">
    <text evidence="1">The sequence shown here is derived from an EMBL/GenBank/DDBJ whole genome shotgun (WGS) entry which is preliminary data.</text>
</comment>
<sequence>MEASTNTIKGNYKEALHKSKWSQKTVKTLKKDQILVSSSSVVDNDLLRDVWWVDSAEEKRQQHEMKSGVGRNRLGRALQTFRQKSTVDREVCDATAKHRVNLHIIIGKDGEEKKDTGFDVYKEKDTLIEGEHVDKGKEAHRNLMDDRFFLKVPTVNLNENNPMGFSNKKPNVFTEPFIEQQTELDTTPFEHPILEGDLAACMRMEGDFKSS</sequence>
<evidence type="ECO:0000313" key="2">
    <source>
        <dbReference type="Proteomes" id="UP000823775"/>
    </source>
</evidence>
<protein>
    <submittedName>
        <fullName evidence="1">Uncharacterized protein</fullName>
    </submittedName>
</protein>
<dbReference type="Proteomes" id="UP000823775">
    <property type="component" value="Unassembled WGS sequence"/>
</dbReference>
<name>A0ABS8TMH9_DATST</name>
<gene>
    <name evidence="1" type="ORF">HAX54_014084</name>
</gene>
<proteinExistence type="predicted"/>
<organism evidence="1 2">
    <name type="scientific">Datura stramonium</name>
    <name type="common">Jimsonweed</name>
    <name type="synonym">Common thornapple</name>
    <dbReference type="NCBI Taxonomy" id="4076"/>
    <lineage>
        <taxon>Eukaryota</taxon>
        <taxon>Viridiplantae</taxon>
        <taxon>Streptophyta</taxon>
        <taxon>Embryophyta</taxon>
        <taxon>Tracheophyta</taxon>
        <taxon>Spermatophyta</taxon>
        <taxon>Magnoliopsida</taxon>
        <taxon>eudicotyledons</taxon>
        <taxon>Gunneridae</taxon>
        <taxon>Pentapetalae</taxon>
        <taxon>asterids</taxon>
        <taxon>lamiids</taxon>
        <taxon>Solanales</taxon>
        <taxon>Solanaceae</taxon>
        <taxon>Solanoideae</taxon>
        <taxon>Datureae</taxon>
        <taxon>Datura</taxon>
    </lineage>
</organism>